<protein>
    <submittedName>
        <fullName evidence="1">Uncharacterized protein</fullName>
    </submittedName>
</protein>
<evidence type="ECO:0000313" key="2">
    <source>
        <dbReference type="Proteomes" id="UP000178912"/>
    </source>
</evidence>
<sequence length="88" mass="9930">MKRGRRLRYGVSKILKKLEMPERMLDSWYRSELLELVVGLEIGSRENAHLVAYDCSSILSSLTFFKANESPQAVGSAKLETADALQLL</sequence>
<accession>A0A1E1K5S7</accession>
<proteinExistence type="predicted"/>
<reference evidence="2" key="1">
    <citation type="submission" date="2016-03" db="EMBL/GenBank/DDBJ databases">
        <authorList>
            <person name="Guldener U."/>
        </authorList>
    </citation>
    <scope>NUCLEOTIDE SEQUENCE [LARGE SCALE GENOMIC DNA]</scope>
    <source>
        <strain evidence="2">04CH-RAC-A.6.1</strain>
    </source>
</reference>
<evidence type="ECO:0000313" key="1">
    <source>
        <dbReference type="EMBL" id="CZS93331.1"/>
    </source>
</evidence>
<organism evidence="1 2">
    <name type="scientific">Rhynchosporium agropyri</name>
    <dbReference type="NCBI Taxonomy" id="914238"/>
    <lineage>
        <taxon>Eukaryota</taxon>
        <taxon>Fungi</taxon>
        <taxon>Dikarya</taxon>
        <taxon>Ascomycota</taxon>
        <taxon>Pezizomycotina</taxon>
        <taxon>Leotiomycetes</taxon>
        <taxon>Helotiales</taxon>
        <taxon>Ploettnerulaceae</taxon>
        <taxon>Rhynchosporium</taxon>
    </lineage>
</organism>
<gene>
    <name evidence="1" type="ORF">RAG0_03674</name>
</gene>
<name>A0A1E1K5S7_9HELO</name>
<dbReference type="EMBL" id="FJUX01000015">
    <property type="protein sequence ID" value="CZS93331.1"/>
    <property type="molecule type" value="Genomic_DNA"/>
</dbReference>
<dbReference type="AlphaFoldDB" id="A0A1E1K5S7"/>
<keyword evidence="2" id="KW-1185">Reference proteome</keyword>
<dbReference type="Proteomes" id="UP000178912">
    <property type="component" value="Unassembled WGS sequence"/>
</dbReference>